<organism evidence="1 2">
    <name type="scientific">Nocardia camponoti</name>
    <dbReference type="NCBI Taxonomy" id="1616106"/>
    <lineage>
        <taxon>Bacteria</taxon>
        <taxon>Bacillati</taxon>
        <taxon>Actinomycetota</taxon>
        <taxon>Actinomycetes</taxon>
        <taxon>Mycobacteriales</taxon>
        <taxon>Nocardiaceae</taxon>
        <taxon>Nocardia</taxon>
    </lineage>
</organism>
<protein>
    <submittedName>
        <fullName evidence="1">Uncharacterized protein</fullName>
    </submittedName>
</protein>
<reference evidence="1" key="2">
    <citation type="submission" date="2020-09" db="EMBL/GenBank/DDBJ databases">
        <authorList>
            <person name="Sun Q."/>
            <person name="Zhou Y."/>
        </authorList>
    </citation>
    <scope>NUCLEOTIDE SEQUENCE</scope>
    <source>
        <strain evidence="1">CGMCC 4.7278</strain>
    </source>
</reference>
<dbReference type="EMBL" id="BMMW01000003">
    <property type="protein sequence ID" value="GGK60372.1"/>
    <property type="molecule type" value="Genomic_DNA"/>
</dbReference>
<dbReference type="Proteomes" id="UP000612956">
    <property type="component" value="Unassembled WGS sequence"/>
</dbReference>
<proteinExistence type="predicted"/>
<keyword evidence="2" id="KW-1185">Reference proteome</keyword>
<sequence length="100" mass="11036">MSNLTAGSAWRCGFGNLPVTAAFRIASAQVIDCEVDRIRAGQSVRTRAPTVGRLIARSKRPANVASDHARPYAVRTNLMSVLIHLRELPGPFWLDFLDLF</sequence>
<accession>A0A917VBQ9</accession>
<dbReference type="AlphaFoldDB" id="A0A917VBQ9"/>
<name>A0A917VBQ9_9NOCA</name>
<evidence type="ECO:0000313" key="1">
    <source>
        <dbReference type="EMBL" id="GGK60372.1"/>
    </source>
</evidence>
<gene>
    <name evidence="1" type="ORF">GCM10011591_35840</name>
</gene>
<evidence type="ECO:0000313" key="2">
    <source>
        <dbReference type="Proteomes" id="UP000612956"/>
    </source>
</evidence>
<comment type="caution">
    <text evidence="1">The sequence shown here is derived from an EMBL/GenBank/DDBJ whole genome shotgun (WGS) entry which is preliminary data.</text>
</comment>
<reference evidence="1" key="1">
    <citation type="journal article" date="2014" name="Int. J. Syst. Evol. Microbiol.">
        <title>Complete genome sequence of Corynebacterium casei LMG S-19264T (=DSM 44701T), isolated from a smear-ripened cheese.</title>
        <authorList>
            <consortium name="US DOE Joint Genome Institute (JGI-PGF)"/>
            <person name="Walter F."/>
            <person name="Albersmeier A."/>
            <person name="Kalinowski J."/>
            <person name="Ruckert C."/>
        </authorList>
    </citation>
    <scope>NUCLEOTIDE SEQUENCE</scope>
    <source>
        <strain evidence="1">CGMCC 4.7278</strain>
    </source>
</reference>